<reference evidence="1 2" key="1">
    <citation type="journal article" date="2019" name="Nat. Ecol. Evol.">
        <title>Megaphylogeny resolves global patterns of mushroom evolution.</title>
        <authorList>
            <person name="Varga T."/>
            <person name="Krizsan K."/>
            <person name="Foldi C."/>
            <person name="Dima B."/>
            <person name="Sanchez-Garcia M."/>
            <person name="Sanchez-Ramirez S."/>
            <person name="Szollosi G.J."/>
            <person name="Szarkandi J.G."/>
            <person name="Papp V."/>
            <person name="Albert L."/>
            <person name="Andreopoulos W."/>
            <person name="Angelini C."/>
            <person name="Antonin V."/>
            <person name="Barry K.W."/>
            <person name="Bougher N.L."/>
            <person name="Buchanan P."/>
            <person name="Buyck B."/>
            <person name="Bense V."/>
            <person name="Catcheside P."/>
            <person name="Chovatia M."/>
            <person name="Cooper J."/>
            <person name="Damon W."/>
            <person name="Desjardin D."/>
            <person name="Finy P."/>
            <person name="Geml J."/>
            <person name="Haridas S."/>
            <person name="Hughes K."/>
            <person name="Justo A."/>
            <person name="Karasinski D."/>
            <person name="Kautmanova I."/>
            <person name="Kiss B."/>
            <person name="Kocsube S."/>
            <person name="Kotiranta H."/>
            <person name="LaButti K.M."/>
            <person name="Lechner B.E."/>
            <person name="Liimatainen K."/>
            <person name="Lipzen A."/>
            <person name="Lukacs Z."/>
            <person name="Mihaltcheva S."/>
            <person name="Morgado L.N."/>
            <person name="Niskanen T."/>
            <person name="Noordeloos M.E."/>
            <person name="Ohm R.A."/>
            <person name="Ortiz-Santana B."/>
            <person name="Ovrebo C."/>
            <person name="Racz N."/>
            <person name="Riley R."/>
            <person name="Savchenko A."/>
            <person name="Shiryaev A."/>
            <person name="Soop K."/>
            <person name="Spirin V."/>
            <person name="Szebenyi C."/>
            <person name="Tomsovsky M."/>
            <person name="Tulloss R.E."/>
            <person name="Uehling J."/>
            <person name="Grigoriev I.V."/>
            <person name="Vagvolgyi C."/>
            <person name="Papp T."/>
            <person name="Martin F.M."/>
            <person name="Miettinen O."/>
            <person name="Hibbett D.S."/>
            <person name="Nagy L.G."/>
        </authorList>
    </citation>
    <scope>NUCLEOTIDE SEQUENCE [LARGE SCALE GENOMIC DNA]</scope>
    <source>
        <strain evidence="1 2">NL-1719</strain>
    </source>
</reference>
<evidence type="ECO:0000313" key="2">
    <source>
        <dbReference type="Proteomes" id="UP000308600"/>
    </source>
</evidence>
<name>A0ACD3ACE5_9AGAR</name>
<sequence>MRLGTCRPIGIRHSALDVVALLVTFGFRALMFSSQVPTFPYASTHHLVQFERSHGDSKPQPAHRLGLDRSIGRVKRAALTGAFKTSTVQDGIRNAESIMGLLAW</sequence>
<protein>
    <submittedName>
        <fullName evidence="1">Uncharacterized protein</fullName>
    </submittedName>
</protein>
<proteinExistence type="predicted"/>
<dbReference type="EMBL" id="ML208541">
    <property type="protein sequence ID" value="TFK63074.1"/>
    <property type="molecule type" value="Genomic_DNA"/>
</dbReference>
<gene>
    <name evidence="1" type="ORF">BDN72DRAFT_902696</name>
</gene>
<keyword evidence="2" id="KW-1185">Reference proteome</keyword>
<accession>A0ACD3ACE5</accession>
<organism evidence="1 2">
    <name type="scientific">Pluteus cervinus</name>
    <dbReference type="NCBI Taxonomy" id="181527"/>
    <lineage>
        <taxon>Eukaryota</taxon>
        <taxon>Fungi</taxon>
        <taxon>Dikarya</taxon>
        <taxon>Basidiomycota</taxon>
        <taxon>Agaricomycotina</taxon>
        <taxon>Agaricomycetes</taxon>
        <taxon>Agaricomycetidae</taxon>
        <taxon>Agaricales</taxon>
        <taxon>Pluteineae</taxon>
        <taxon>Pluteaceae</taxon>
        <taxon>Pluteus</taxon>
    </lineage>
</organism>
<evidence type="ECO:0000313" key="1">
    <source>
        <dbReference type="EMBL" id="TFK63074.1"/>
    </source>
</evidence>
<dbReference type="Proteomes" id="UP000308600">
    <property type="component" value="Unassembled WGS sequence"/>
</dbReference>